<dbReference type="Pfam" id="PF00405">
    <property type="entry name" value="Transferrin"/>
    <property type="match status" value="2"/>
</dbReference>
<dbReference type="EMBL" id="CAXLJM020000019">
    <property type="protein sequence ID" value="CAL8085584.1"/>
    <property type="molecule type" value="Genomic_DNA"/>
</dbReference>
<evidence type="ECO:0000256" key="1">
    <source>
        <dbReference type="ARBA" id="ARBA00022737"/>
    </source>
</evidence>
<keyword evidence="3" id="KW-0410">Iron transport</keyword>
<evidence type="ECO:0000256" key="3">
    <source>
        <dbReference type="PIRNR" id="PIRNR002549"/>
    </source>
</evidence>
<dbReference type="Gene3D" id="3.40.190.10">
    <property type="entry name" value="Periplasmic binding protein-like II"/>
    <property type="match status" value="3"/>
</dbReference>
<feature type="signal peptide" evidence="4">
    <location>
        <begin position="1"/>
        <end position="50"/>
    </location>
</feature>
<dbReference type="PANTHER" id="PTHR11485:SF57">
    <property type="entry name" value="TRANSFERRIN"/>
    <property type="match status" value="1"/>
</dbReference>
<evidence type="ECO:0000256" key="2">
    <source>
        <dbReference type="ARBA" id="ARBA00023157"/>
    </source>
</evidence>
<dbReference type="CDD" id="cd13529">
    <property type="entry name" value="PBP2_transferrin"/>
    <property type="match status" value="2"/>
</dbReference>
<sequence>MISTRNSYRTLNLKKFYSFSLSYICMQFKMHHKLLLFLVLLLPSLGIVLGHHEDDEHDKKYRICVPDQDFDTCLKMVNATTSRNGTIRCFHAPDKVSCLEKILKREAEFMPLDPEEIYLADRLNPNGFVVFGEIRSENYTTRDFRYEAVAVVRKTSGINSISDLKGKRSCHTGFGRNSGWTIPISHLMNQRQLSPYCDGINASNLERNLYAVSSYFEAACAPGAWTPDKETDRQLKKTYPNLCALCENPSKCGKNDEYGKYVGALRCLTENDGDVAWTKLDAVQEFFKLNEEEPLEISNEYEFLCGDDTTLPLTTETPCSWAKRPWKAFVTTRRIGLNVGKVRNLTEQVRLALYEDSKDVDPRPEWLSTVLEVRPSDDAYFYDPYLVKTVTPSAYLSQRNFTVTFETPSCPAKNPIRFCVRSEIEAMNCNALRLASIALRISPGFACVSGKSLGDCTAKVSRRYSDADVVVLPYEGRLIDYAQSLYQLVPILSEVEALPSEHTDIYRYSIAVIREEISGEFSSISSLRGRPSCHGSRNSVAGWDAPLSVLAEAGEINVRAIFELEMARYFGNKTCVPGAIEPALCSLCAGDGIPPGTAHTPQTVCANDDTERYYGDKGALRCLQDKVADVAFLSHVAIPIAHDHDHHVRSGRHLNLTSLRLLCPNGTVTTVDQFEECNWGKVPAQKVMARGGDDEADVVKREDARLSLLKAQSLFGRGRKGERVFKLFGTYYGNNNLLFQDSSVGLVSYTKPVQ</sequence>
<keyword evidence="7" id="KW-1185">Reference proteome</keyword>
<evidence type="ECO:0000256" key="4">
    <source>
        <dbReference type="SAM" id="SignalP"/>
    </source>
</evidence>
<dbReference type="Proteomes" id="UP001642540">
    <property type="component" value="Unassembled WGS sequence"/>
</dbReference>
<accession>A0ABP1Q3M4</accession>
<dbReference type="SUPFAM" id="SSF53850">
    <property type="entry name" value="Periplasmic binding protein-like II"/>
    <property type="match status" value="2"/>
</dbReference>
<dbReference type="InterPro" id="IPR001156">
    <property type="entry name" value="Transferrin-like_dom"/>
</dbReference>
<dbReference type="PRINTS" id="PR00422">
    <property type="entry name" value="TRANSFERRIN"/>
</dbReference>
<name>A0ABP1Q3M4_9HEXA</name>
<keyword evidence="2" id="KW-1015">Disulfide bond</keyword>
<dbReference type="SMART" id="SM00094">
    <property type="entry name" value="TR_FER"/>
    <property type="match status" value="2"/>
</dbReference>
<comment type="similarity">
    <text evidence="3">Belongs to the transferrin family.</text>
</comment>
<keyword evidence="3" id="KW-0406">Ion transport</keyword>
<keyword evidence="1" id="KW-0677">Repeat</keyword>
<evidence type="ECO:0000313" key="7">
    <source>
        <dbReference type="Proteomes" id="UP001642540"/>
    </source>
</evidence>
<evidence type="ECO:0000259" key="5">
    <source>
        <dbReference type="PROSITE" id="PS51408"/>
    </source>
</evidence>
<feature type="domain" description="Transferrin-like" evidence="5">
    <location>
        <begin position="61"/>
        <end position="409"/>
    </location>
</feature>
<keyword evidence="3" id="KW-0408">Iron</keyword>
<reference evidence="6 7" key="1">
    <citation type="submission" date="2024-08" db="EMBL/GenBank/DDBJ databases">
        <authorList>
            <person name="Cucini C."/>
            <person name="Frati F."/>
        </authorList>
    </citation>
    <scope>NUCLEOTIDE SEQUENCE [LARGE SCALE GENOMIC DNA]</scope>
</reference>
<organism evidence="6 7">
    <name type="scientific">Orchesella dallaii</name>
    <dbReference type="NCBI Taxonomy" id="48710"/>
    <lineage>
        <taxon>Eukaryota</taxon>
        <taxon>Metazoa</taxon>
        <taxon>Ecdysozoa</taxon>
        <taxon>Arthropoda</taxon>
        <taxon>Hexapoda</taxon>
        <taxon>Collembola</taxon>
        <taxon>Entomobryomorpha</taxon>
        <taxon>Entomobryoidea</taxon>
        <taxon>Orchesellidae</taxon>
        <taxon>Orchesellinae</taxon>
        <taxon>Orchesella</taxon>
    </lineage>
</organism>
<feature type="chain" id="PRO_5047398955" description="Transferrin-like domain-containing protein" evidence="4">
    <location>
        <begin position="51"/>
        <end position="754"/>
    </location>
</feature>
<keyword evidence="3" id="KW-0813">Transport</keyword>
<comment type="caution">
    <text evidence="6">The sequence shown here is derived from an EMBL/GenBank/DDBJ whole genome shotgun (WGS) entry which is preliminary data.</text>
</comment>
<dbReference type="PIRSF" id="PIRSF002549">
    <property type="entry name" value="Transferrin"/>
    <property type="match status" value="1"/>
</dbReference>
<dbReference type="PROSITE" id="PS51408">
    <property type="entry name" value="TRANSFERRIN_LIKE_4"/>
    <property type="match status" value="2"/>
</dbReference>
<evidence type="ECO:0000313" key="6">
    <source>
        <dbReference type="EMBL" id="CAL8085584.1"/>
    </source>
</evidence>
<feature type="domain" description="Transferrin-like" evidence="5">
    <location>
        <begin position="416"/>
        <end position="754"/>
    </location>
</feature>
<dbReference type="InterPro" id="IPR018195">
    <property type="entry name" value="Transferrin_Fe_BS"/>
</dbReference>
<dbReference type="InterPro" id="IPR016357">
    <property type="entry name" value="Transferrin"/>
</dbReference>
<keyword evidence="3" id="KW-0479">Metal-binding</keyword>
<protein>
    <recommendedName>
        <fullName evidence="5">Transferrin-like domain-containing protein</fullName>
    </recommendedName>
</protein>
<dbReference type="PROSITE" id="PS00206">
    <property type="entry name" value="TRANSFERRIN_LIKE_2"/>
    <property type="match status" value="1"/>
</dbReference>
<dbReference type="PANTHER" id="PTHR11485">
    <property type="entry name" value="TRANSFERRIN"/>
    <property type="match status" value="1"/>
</dbReference>
<keyword evidence="4" id="KW-0732">Signal</keyword>
<gene>
    <name evidence="6" type="ORF">ODALV1_LOCUS6160</name>
</gene>
<proteinExistence type="inferred from homology"/>